<evidence type="ECO:0000313" key="2">
    <source>
        <dbReference type="WBParaSite" id="jg19942"/>
    </source>
</evidence>
<sequence length="126" mass="13817">MVNLAKLGGSMHQICMSHLGSTIAKRSTKPYKNSCLSEEEKNACLEVSSGLCCLEKLVSNVRTLSVLPTNITSCAYGMGGQTSEAPSERAFKELRCVVGKFLRKQNGSKKVADVIRLRNLYMKEIT</sequence>
<dbReference type="AlphaFoldDB" id="A0A915DHJ8"/>
<name>A0A915DHJ8_9BILA</name>
<accession>A0A915DHJ8</accession>
<reference evidence="2" key="1">
    <citation type="submission" date="2022-11" db="UniProtKB">
        <authorList>
            <consortium name="WormBaseParasite"/>
        </authorList>
    </citation>
    <scope>IDENTIFICATION</scope>
</reference>
<organism evidence="1 2">
    <name type="scientific">Ditylenchus dipsaci</name>
    <dbReference type="NCBI Taxonomy" id="166011"/>
    <lineage>
        <taxon>Eukaryota</taxon>
        <taxon>Metazoa</taxon>
        <taxon>Ecdysozoa</taxon>
        <taxon>Nematoda</taxon>
        <taxon>Chromadorea</taxon>
        <taxon>Rhabditida</taxon>
        <taxon>Tylenchina</taxon>
        <taxon>Tylenchomorpha</taxon>
        <taxon>Sphaerularioidea</taxon>
        <taxon>Anguinidae</taxon>
        <taxon>Anguininae</taxon>
        <taxon>Ditylenchus</taxon>
    </lineage>
</organism>
<dbReference type="WBParaSite" id="jg19942">
    <property type="protein sequence ID" value="jg19942"/>
    <property type="gene ID" value="jg19942"/>
</dbReference>
<dbReference type="Proteomes" id="UP000887574">
    <property type="component" value="Unplaced"/>
</dbReference>
<evidence type="ECO:0000313" key="1">
    <source>
        <dbReference type="Proteomes" id="UP000887574"/>
    </source>
</evidence>
<keyword evidence="1" id="KW-1185">Reference proteome</keyword>
<protein>
    <submittedName>
        <fullName evidence="2">Uncharacterized protein</fullName>
    </submittedName>
</protein>
<proteinExistence type="predicted"/>